<reference evidence="4" key="1">
    <citation type="journal article" date="2005" name="Environ. Microbiol.">
        <title>Genetic and functional properties of uncultivated thermophilic crenarchaeotes from a subsurface gold mine as revealed by analysis of genome fragments.</title>
        <authorList>
            <person name="Nunoura T."/>
            <person name="Hirayama H."/>
            <person name="Takami H."/>
            <person name="Oida H."/>
            <person name="Nishi S."/>
            <person name="Shimamura S."/>
            <person name="Suzuki Y."/>
            <person name="Inagaki F."/>
            <person name="Takai K."/>
            <person name="Nealson K.H."/>
            <person name="Horikoshi K."/>
        </authorList>
    </citation>
    <scope>NUCLEOTIDE SEQUENCE</scope>
</reference>
<comment type="catalytic activity">
    <reaction evidence="1">
        <text>an acyl phosphate + H2O = a carboxylate + phosphate + H(+)</text>
        <dbReference type="Rhea" id="RHEA:14965"/>
        <dbReference type="ChEBI" id="CHEBI:15377"/>
        <dbReference type="ChEBI" id="CHEBI:15378"/>
        <dbReference type="ChEBI" id="CHEBI:29067"/>
        <dbReference type="ChEBI" id="CHEBI:43474"/>
        <dbReference type="ChEBI" id="CHEBI:59918"/>
        <dbReference type="EC" id="3.6.1.7"/>
    </reaction>
</comment>
<organism evidence="4">
    <name type="scientific">uncultured crenarchaeote</name>
    <dbReference type="NCBI Taxonomy" id="29281"/>
    <lineage>
        <taxon>Archaea</taxon>
        <taxon>Thermoproteota</taxon>
        <taxon>environmental samples</taxon>
    </lineage>
</organism>
<dbReference type="EMBL" id="AP011903">
    <property type="protein sequence ID" value="BAL60290.1"/>
    <property type="molecule type" value="Genomic_DNA"/>
</dbReference>
<dbReference type="PANTHER" id="PTHR47268:SF4">
    <property type="entry name" value="ACYLPHOSPHATASE"/>
    <property type="match status" value="1"/>
</dbReference>
<feature type="active site" evidence="1">
    <location>
        <position position="18"/>
    </location>
</feature>
<gene>
    <name evidence="4" type="ORF">HGMM_F45C05C05</name>
</gene>
<evidence type="ECO:0000256" key="2">
    <source>
        <dbReference type="RuleBase" id="RU004168"/>
    </source>
</evidence>
<dbReference type="InterPro" id="IPR001792">
    <property type="entry name" value="Acylphosphatase-like_dom"/>
</dbReference>
<dbReference type="PANTHER" id="PTHR47268">
    <property type="entry name" value="ACYLPHOSPHATASE"/>
    <property type="match status" value="1"/>
</dbReference>
<dbReference type="PROSITE" id="PS51160">
    <property type="entry name" value="ACYLPHOSPHATASE_3"/>
    <property type="match status" value="1"/>
</dbReference>
<dbReference type="AlphaFoldDB" id="H5SVV4"/>
<protein>
    <recommendedName>
        <fullName evidence="1">acylphosphatase</fullName>
        <ecNumber evidence="1">3.6.1.7</ecNumber>
    </recommendedName>
</protein>
<accession>H5SVV4</accession>
<evidence type="ECO:0000313" key="4">
    <source>
        <dbReference type="EMBL" id="BAL60290.1"/>
    </source>
</evidence>
<evidence type="ECO:0000259" key="3">
    <source>
        <dbReference type="PROSITE" id="PS51160"/>
    </source>
</evidence>
<dbReference type="EC" id="3.6.1.7" evidence="1"/>
<dbReference type="Gene3D" id="3.30.70.100">
    <property type="match status" value="1"/>
</dbReference>
<feature type="active site" evidence="1">
    <location>
        <position position="36"/>
    </location>
</feature>
<dbReference type="InterPro" id="IPR036046">
    <property type="entry name" value="Acylphosphatase-like_dom_sf"/>
</dbReference>
<dbReference type="SUPFAM" id="SSF54975">
    <property type="entry name" value="Acylphosphatase/BLUF domain-like"/>
    <property type="match status" value="1"/>
</dbReference>
<dbReference type="InterPro" id="IPR017968">
    <property type="entry name" value="Acylphosphatase_CS"/>
</dbReference>
<sequence>MKRVKAFVEGMVQGVGYRYNVKHIAMKHKVKGYVKNLDDGRVEIVAEGDDEHISIFLEEVRIRKEPIYVEDMHVTYEEPTGEFKTFKIVTGSLEEEMTEGFSTGALYFNVMLSKQDQMLAKQDQMLAKQDQMLAKQDQMLAKQDQMLAKQDQMLAKQDQTVGKLDEMIHKIDDAKTGIINEIQMLRRDMKSMLDERLGRIEEDIAKIKARLGMT</sequence>
<reference evidence="4" key="2">
    <citation type="journal article" date="2012" name="PLoS ONE">
        <title>A Deeply Branching Thermophilic Bacterium with an Ancient Acetyl-CoA Pathway Dominates a Subsurface Ecosystem.</title>
        <authorList>
            <person name="Takami H."/>
            <person name="Noguchi H."/>
            <person name="Takaki Y."/>
            <person name="Uchiyama I."/>
            <person name="Toyoda A."/>
            <person name="Nishi S."/>
            <person name="Chee G.-J."/>
            <person name="Arai W."/>
            <person name="Nunoura T."/>
            <person name="Itoh T."/>
            <person name="Hattori M."/>
            <person name="Takai K."/>
        </authorList>
    </citation>
    <scope>NUCLEOTIDE SEQUENCE</scope>
</reference>
<proteinExistence type="inferred from homology"/>
<dbReference type="GO" id="GO:0003998">
    <property type="term" value="F:acylphosphatase activity"/>
    <property type="evidence" value="ECO:0007669"/>
    <property type="project" value="UniProtKB-EC"/>
</dbReference>
<evidence type="ECO:0000256" key="1">
    <source>
        <dbReference type="PROSITE-ProRule" id="PRU00520"/>
    </source>
</evidence>
<name>H5SVV4_9CREN</name>
<dbReference type="Pfam" id="PF00708">
    <property type="entry name" value="Acylphosphatase"/>
    <property type="match status" value="1"/>
</dbReference>
<dbReference type="PROSITE" id="PS00151">
    <property type="entry name" value="ACYLPHOSPHATASE_2"/>
    <property type="match status" value="1"/>
</dbReference>
<keyword evidence="1" id="KW-0378">Hydrolase</keyword>
<dbReference type="InterPro" id="IPR020456">
    <property type="entry name" value="Acylphosphatase"/>
</dbReference>
<feature type="domain" description="Acylphosphatase-like" evidence="3">
    <location>
        <begin position="3"/>
        <end position="90"/>
    </location>
</feature>
<comment type="similarity">
    <text evidence="2">Belongs to the acylphosphatase family.</text>
</comment>